<evidence type="ECO:0000256" key="3">
    <source>
        <dbReference type="ARBA" id="ARBA00023163"/>
    </source>
</evidence>
<dbReference type="SUPFAM" id="SSF55781">
    <property type="entry name" value="GAF domain-like"/>
    <property type="match status" value="1"/>
</dbReference>
<comment type="caution">
    <text evidence="5">The sequence shown here is derived from an EMBL/GenBank/DDBJ whole genome shotgun (WGS) entry which is preliminary data.</text>
</comment>
<dbReference type="SMART" id="SM00421">
    <property type="entry name" value="HTH_LUXR"/>
    <property type="match status" value="1"/>
</dbReference>
<evidence type="ECO:0000256" key="2">
    <source>
        <dbReference type="ARBA" id="ARBA00023125"/>
    </source>
</evidence>
<accession>A0A2N0ZIV7</accession>
<name>A0A2N0ZIV7_9BACI</name>
<keyword evidence="3" id="KW-0804">Transcription</keyword>
<dbReference type="Proteomes" id="UP000233343">
    <property type="component" value="Unassembled WGS sequence"/>
</dbReference>
<dbReference type="RefSeq" id="WP_066197875.1">
    <property type="nucleotide sequence ID" value="NZ_JARMMB010000001.1"/>
</dbReference>
<dbReference type="GO" id="GO:0045892">
    <property type="term" value="P:negative regulation of DNA-templated transcription"/>
    <property type="evidence" value="ECO:0007669"/>
    <property type="project" value="UniProtKB-ARBA"/>
</dbReference>
<dbReference type="InterPro" id="IPR003018">
    <property type="entry name" value="GAF"/>
</dbReference>
<gene>
    <name evidence="5" type="ORF">CWS20_09190</name>
</gene>
<dbReference type="InterPro" id="IPR000792">
    <property type="entry name" value="Tscrpt_reg_LuxR_C"/>
</dbReference>
<dbReference type="EMBL" id="PISD01000016">
    <property type="protein sequence ID" value="PKG29447.1"/>
    <property type="molecule type" value="Genomic_DNA"/>
</dbReference>
<evidence type="ECO:0000313" key="5">
    <source>
        <dbReference type="EMBL" id="PKG29447.1"/>
    </source>
</evidence>
<evidence type="ECO:0000256" key="1">
    <source>
        <dbReference type="ARBA" id="ARBA00023015"/>
    </source>
</evidence>
<proteinExistence type="predicted"/>
<dbReference type="PROSITE" id="PS00622">
    <property type="entry name" value="HTH_LUXR_1"/>
    <property type="match status" value="1"/>
</dbReference>
<reference evidence="5 6" key="1">
    <citation type="journal article" date="2010" name="Int. J. Syst. Evol. Microbiol.">
        <title>Bacillus horneckiae sp. nov., isolated from a spacecraft-assembly clean room.</title>
        <authorList>
            <person name="Vaishampayan P."/>
            <person name="Probst A."/>
            <person name="Krishnamurthi S."/>
            <person name="Ghosh S."/>
            <person name="Osman S."/>
            <person name="McDowall A."/>
            <person name="Ruckmani A."/>
            <person name="Mayilraj S."/>
            <person name="Venkateswaran K."/>
        </authorList>
    </citation>
    <scope>NUCLEOTIDE SEQUENCE [LARGE SCALE GENOMIC DNA]</scope>
    <source>
        <strain evidence="6">1PO1SC</strain>
    </source>
</reference>
<dbReference type="AlphaFoldDB" id="A0A2N0ZIV7"/>
<keyword evidence="6" id="KW-1185">Reference proteome</keyword>
<dbReference type="CDD" id="cd06170">
    <property type="entry name" value="LuxR_C_like"/>
    <property type="match status" value="1"/>
</dbReference>
<dbReference type="Pfam" id="PF01590">
    <property type="entry name" value="GAF"/>
    <property type="match status" value="1"/>
</dbReference>
<sequence length="374" mass="43685">MKRSSNHYEDMTFSEFILFMKTYSQQLEENINIYLNLDSPILESDRIATEMLLQSFLQFFTESRIEHKEEDGMAQMHTWLMSQLAILSMKSLNLFQLVFEKSLITLVFQIKHHRSRSIVMYTLSIFTYLVSDYINCNNSEEGKSNDKKSILENRPLDNLNKLLIGTSGVQNLAFILKKCEEWFQYKRCVFYAYVPWSNEFYGAVGTELQKVQSMRGQLGDRYTVFSAQKPIFLKDPTNYIKDDHIQLFGLSSIIFIPIVHEEQLFGWLTFDQRGQEFDCTSKELALLEQVGIRLGLFFSRRGEGLIKVNDVHLTEREHSILMLLSEGYDNKRIAKLLFLSEHTVRDYVSSLMKKLNAKNRTQVVASAFRKGLLQ</sequence>
<dbReference type="GO" id="GO:0003677">
    <property type="term" value="F:DNA binding"/>
    <property type="evidence" value="ECO:0007669"/>
    <property type="project" value="UniProtKB-KW"/>
</dbReference>
<keyword evidence="1" id="KW-0805">Transcription regulation</keyword>
<keyword evidence="2" id="KW-0238">DNA-binding</keyword>
<dbReference type="Gene3D" id="3.30.450.40">
    <property type="match status" value="1"/>
</dbReference>
<evidence type="ECO:0000313" key="6">
    <source>
        <dbReference type="Proteomes" id="UP000233343"/>
    </source>
</evidence>
<dbReference type="SUPFAM" id="SSF46894">
    <property type="entry name" value="C-terminal effector domain of the bipartite response regulators"/>
    <property type="match status" value="1"/>
</dbReference>
<dbReference type="Gene3D" id="1.10.10.10">
    <property type="entry name" value="Winged helix-like DNA-binding domain superfamily/Winged helix DNA-binding domain"/>
    <property type="match status" value="1"/>
</dbReference>
<dbReference type="InterPro" id="IPR016032">
    <property type="entry name" value="Sig_transdc_resp-reg_C-effctor"/>
</dbReference>
<dbReference type="PRINTS" id="PR00038">
    <property type="entry name" value="HTHLUXR"/>
</dbReference>
<dbReference type="PROSITE" id="PS50043">
    <property type="entry name" value="HTH_LUXR_2"/>
    <property type="match status" value="1"/>
</dbReference>
<organism evidence="5 6">
    <name type="scientific">Cytobacillus horneckiae</name>
    <dbReference type="NCBI Taxonomy" id="549687"/>
    <lineage>
        <taxon>Bacteria</taxon>
        <taxon>Bacillati</taxon>
        <taxon>Bacillota</taxon>
        <taxon>Bacilli</taxon>
        <taxon>Bacillales</taxon>
        <taxon>Bacillaceae</taxon>
        <taxon>Cytobacillus</taxon>
    </lineage>
</organism>
<dbReference type="InterPro" id="IPR029016">
    <property type="entry name" value="GAF-like_dom_sf"/>
</dbReference>
<dbReference type="PANTHER" id="PTHR44688:SF16">
    <property type="entry name" value="DNA-BINDING TRANSCRIPTIONAL ACTIVATOR DEVR_DOSR"/>
    <property type="match status" value="1"/>
</dbReference>
<dbReference type="Pfam" id="PF00196">
    <property type="entry name" value="GerE"/>
    <property type="match status" value="1"/>
</dbReference>
<dbReference type="InterPro" id="IPR036388">
    <property type="entry name" value="WH-like_DNA-bd_sf"/>
</dbReference>
<protein>
    <recommendedName>
        <fullName evidence="4">HTH luxR-type domain-containing protein</fullName>
    </recommendedName>
</protein>
<dbReference type="PANTHER" id="PTHR44688">
    <property type="entry name" value="DNA-BINDING TRANSCRIPTIONAL ACTIVATOR DEVR_DOSR"/>
    <property type="match status" value="1"/>
</dbReference>
<evidence type="ECO:0000259" key="4">
    <source>
        <dbReference type="PROSITE" id="PS50043"/>
    </source>
</evidence>
<feature type="domain" description="HTH luxR-type" evidence="4">
    <location>
        <begin position="306"/>
        <end position="371"/>
    </location>
</feature>